<comment type="catalytic activity">
    <reaction evidence="1">
        <text>Release of any N-terminal amino acid, including proline, that is linked to proline, even from a dipeptide or tripeptide.</text>
        <dbReference type="EC" id="3.4.11.9"/>
    </reaction>
</comment>
<evidence type="ECO:0000256" key="4">
    <source>
        <dbReference type="ARBA" id="ARBA00012574"/>
    </source>
</evidence>
<dbReference type="EC" id="3.4.11.9" evidence="4"/>
<proteinExistence type="inferred from homology"/>
<dbReference type="InterPro" id="IPR029149">
    <property type="entry name" value="Creatin/AminoP/Spt16_N"/>
</dbReference>
<dbReference type="Gene3D" id="3.40.350.10">
    <property type="entry name" value="Creatinase/prolidase N-terminal domain"/>
    <property type="match status" value="1"/>
</dbReference>
<dbReference type="GO" id="GO:0030145">
    <property type="term" value="F:manganese ion binding"/>
    <property type="evidence" value="ECO:0007669"/>
    <property type="project" value="InterPro"/>
</dbReference>
<dbReference type="RefSeq" id="WP_146850292.1">
    <property type="nucleotide sequence ID" value="NZ_BKAG01000011.1"/>
</dbReference>
<evidence type="ECO:0000256" key="9">
    <source>
        <dbReference type="ARBA" id="ARBA00023211"/>
    </source>
</evidence>
<dbReference type="OrthoDB" id="9806388at2"/>
<gene>
    <name evidence="11" type="primary">pepP</name>
    <name evidence="11" type="ORF">BGE01nite_19940</name>
</gene>
<keyword evidence="8" id="KW-0482">Metalloprotease</keyword>
<dbReference type="CDD" id="cd01087">
    <property type="entry name" value="Prolidase"/>
    <property type="match status" value="1"/>
</dbReference>
<evidence type="ECO:0000313" key="12">
    <source>
        <dbReference type="Proteomes" id="UP000321577"/>
    </source>
</evidence>
<dbReference type="InterPro" id="IPR036005">
    <property type="entry name" value="Creatinase/aminopeptidase-like"/>
</dbReference>
<organism evidence="11 12">
    <name type="scientific">Brevifollis gellanilyticus</name>
    <dbReference type="NCBI Taxonomy" id="748831"/>
    <lineage>
        <taxon>Bacteria</taxon>
        <taxon>Pseudomonadati</taxon>
        <taxon>Verrucomicrobiota</taxon>
        <taxon>Verrucomicrobiia</taxon>
        <taxon>Verrucomicrobiales</taxon>
        <taxon>Verrucomicrobiaceae</taxon>
    </lineage>
</organism>
<dbReference type="Proteomes" id="UP000321577">
    <property type="component" value="Unassembled WGS sequence"/>
</dbReference>
<evidence type="ECO:0000256" key="5">
    <source>
        <dbReference type="ARBA" id="ARBA00022670"/>
    </source>
</evidence>
<comment type="cofactor">
    <cofactor evidence="2">
        <name>Mn(2+)</name>
        <dbReference type="ChEBI" id="CHEBI:29035"/>
    </cofactor>
</comment>
<sequence length="429" mass="49647">MRYTPLPAELYVSNRQRLYGQLPPRSVVILTSNDVLPTNADGSLAFVQNSDQFYLSGIDQEETLLVLFPDAPDPKQREMLFVRETSEMIAVWEGEKLTKEQATQRSGIERVHWLDQFETHFRQLMCQAEHVYLNSNEHPRATIPTETRETRFTHRCQREYPLHDYRRLAPIMHDLRCIKQPQELGALSEAIRITEDGFRRLLKFVKPGVHEFEIEAELIHEFTRQRARGFAYTPIIATGKNACVLHYITNHCQCQDGDMLLLDIAANYGNYNADLTRTIPVNGRFTPRQRQVYDAVLRIFLECRKILRPGVIIREYQEEVAKMMTSELIGLGLLDRDAVEKQDPEKPLYKKYFPHGTSHHLGIDVHDVGQTWKPVQPGMVFTIEPGIYIREENLGVRLENNVFIGPDRNSDMMASIPIEAEEIEALMNQ</sequence>
<dbReference type="InterPro" id="IPR001131">
    <property type="entry name" value="Peptidase_M24B_aminopep-P_CS"/>
</dbReference>
<reference evidence="11 12" key="1">
    <citation type="submission" date="2019-07" db="EMBL/GenBank/DDBJ databases">
        <title>Whole genome shotgun sequence of Brevifollis gellanilyticus NBRC 108608.</title>
        <authorList>
            <person name="Hosoyama A."/>
            <person name="Uohara A."/>
            <person name="Ohji S."/>
            <person name="Ichikawa N."/>
        </authorList>
    </citation>
    <scope>NUCLEOTIDE SEQUENCE [LARGE SCALE GENOMIC DNA]</scope>
    <source>
        <strain evidence="11 12">NBRC 108608</strain>
    </source>
</reference>
<comment type="caution">
    <text evidence="11">The sequence shown here is derived from an EMBL/GenBank/DDBJ whole genome shotgun (WGS) entry which is preliminary data.</text>
</comment>
<dbReference type="AlphaFoldDB" id="A0A512M7K4"/>
<dbReference type="InterPro" id="IPR001714">
    <property type="entry name" value="Pept_M24_MAP"/>
</dbReference>
<evidence type="ECO:0000256" key="1">
    <source>
        <dbReference type="ARBA" id="ARBA00001424"/>
    </source>
</evidence>
<evidence type="ECO:0000313" key="11">
    <source>
        <dbReference type="EMBL" id="GEP42703.1"/>
    </source>
</evidence>
<dbReference type="GO" id="GO:0006508">
    <property type="term" value="P:proteolysis"/>
    <property type="evidence" value="ECO:0007669"/>
    <property type="project" value="UniProtKB-KW"/>
</dbReference>
<dbReference type="InterPro" id="IPR052433">
    <property type="entry name" value="X-Pro_dipept-like"/>
</dbReference>
<dbReference type="SUPFAM" id="SSF55920">
    <property type="entry name" value="Creatinase/aminopeptidase"/>
    <property type="match status" value="1"/>
</dbReference>
<keyword evidence="11" id="KW-0031">Aminopeptidase</keyword>
<dbReference type="PROSITE" id="PS00491">
    <property type="entry name" value="PROLINE_PEPTIDASE"/>
    <property type="match status" value="1"/>
</dbReference>
<keyword evidence="6" id="KW-0479">Metal-binding</keyword>
<evidence type="ECO:0000256" key="3">
    <source>
        <dbReference type="ARBA" id="ARBA00008766"/>
    </source>
</evidence>
<keyword evidence="9" id="KW-0464">Manganese</keyword>
<dbReference type="PRINTS" id="PR00599">
    <property type="entry name" value="MAPEPTIDASE"/>
</dbReference>
<dbReference type="PANTHER" id="PTHR43226:SF4">
    <property type="entry name" value="XAA-PRO AMINOPEPTIDASE 3"/>
    <property type="match status" value="1"/>
</dbReference>
<evidence type="ECO:0000256" key="8">
    <source>
        <dbReference type="ARBA" id="ARBA00023049"/>
    </source>
</evidence>
<dbReference type="Gene3D" id="3.90.230.10">
    <property type="entry name" value="Creatinase/methionine aminopeptidase superfamily"/>
    <property type="match status" value="1"/>
</dbReference>
<keyword evidence="12" id="KW-1185">Reference proteome</keyword>
<keyword evidence="5" id="KW-0645">Protease</keyword>
<dbReference type="SUPFAM" id="SSF53092">
    <property type="entry name" value="Creatinase/prolidase N-terminal domain"/>
    <property type="match status" value="1"/>
</dbReference>
<dbReference type="InterPro" id="IPR000994">
    <property type="entry name" value="Pept_M24"/>
</dbReference>
<evidence type="ECO:0000259" key="10">
    <source>
        <dbReference type="SMART" id="SM01011"/>
    </source>
</evidence>
<evidence type="ECO:0000256" key="6">
    <source>
        <dbReference type="ARBA" id="ARBA00022723"/>
    </source>
</evidence>
<evidence type="ECO:0000256" key="7">
    <source>
        <dbReference type="ARBA" id="ARBA00022801"/>
    </source>
</evidence>
<dbReference type="Pfam" id="PF05195">
    <property type="entry name" value="AMP_N"/>
    <property type="match status" value="1"/>
</dbReference>
<dbReference type="PANTHER" id="PTHR43226">
    <property type="entry name" value="XAA-PRO AMINOPEPTIDASE 3"/>
    <property type="match status" value="1"/>
</dbReference>
<dbReference type="InterPro" id="IPR007865">
    <property type="entry name" value="Aminopep_P_N"/>
</dbReference>
<dbReference type="GO" id="GO:0070006">
    <property type="term" value="F:metalloaminopeptidase activity"/>
    <property type="evidence" value="ECO:0007669"/>
    <property type="project" value="InterPro"/>
</dbReference>
<accession>A0A512M7K4</accession>
<feature type="domain" description="Aminopeptidase P N-terminal" evidence="10">
    <location>
        <begin position="6"/>
        <end position="142"/>
    </location>
</feature>
<comment type="similarity">
    <text evidence="3">Belongs to the peptidase M24B family.</text>
</comment>
<dbReference type="SMART" id="SM01011">
    <property type="entry name" value="AMP_N"/>
    <property type="match status" value="1"/>
</dbReference>
<protein>
    <recommendedName>
        <fullName evidence="4">Xaa-Pro aminopeptidase</fullName>
        <ecNumber evidence="4">3.4.11.9</ecNumber>
    </recommendedName>
</protein>
<name>A0A512M7K4_9BACT</name>
<dbReference type="EMBL" id="BKAG01000011">
    <property type="protein sequence ID" value="GEP42703.1"/>
    <property type="molecule type" value="Genomic_DNA"/>
</dbReference>
<keyword evidence="7" id="KW-0378">Hydrolase</keyword>
<dbReference type="Pfam" id="PF00557">
    <property type="entry name" value="Peptidase_M24"/>
    <property type="match status" value="1"/>
</dbReference>
<evidence type="ECO:0000256" key="2">
    <source>
        <dbReference type="ARBA" id="ARBA00001936"/>
    </source>
</evidence>